<comment type="caution">
    <text evidence="1">The sequence shown here is derived from an EMBL/GenBank/DDBJ whole genome shotgun (WGS) entry which is preliminary data.</text>
</comment>
<dbReference type="Proteomes" id="UP000053429">
    <property type="component" value="Unassembled WGS sequence"/>
</dbReference>
<name>A0A117RS00_9ACTN</name>
<reference evidence="1 2" key="1">
    <citation type="submission" date="2015-10" db="EMBL/GenBank/DDBJ databases">
        <title>Draft genome sequence of Streptomyces caeruleatus NRRL B-24802, type strain for the species Streptomyces caeruleatus.</title>
        <authorList>
            <person name="Ruckert C."/>
            <person name="Winkler A."/>
            <person name="Kalinowski J."/>
            <person name="Kampfer P."/>
            <person name="Glaeser S."/>
        </authorList>
    </citation>
    <scope>NUCLEOTIDE SEQUENCE [LARGE SCALE GENOMIC DNA]</scope>
    <source>
        <strain evidence="1 2">NRRL B-24802</strain>
    </source>
</reference>
<evidence type="ECO:0000313" key="2">
    <source>
        <dbReference type="Proteomes" id="UP000053429"/>
    </source>
</evidence>
<accession>A0A117RS00</accession>
<dbReference type="AlphaFoldDB" id="A0A117RS00"/>
<protein>
    <submittedName>
        <fullName evidence="1">Uncharacterized protein</fullName>
    </submittedName>
</protein>
<dbReference type="EMBL" id="LMWY01000003">
    <property type="protein sequence ID" value="KUO06036.1"/>
    <property type="molecule type" value="Genomic_DNA"/>
</dbReference>
<keyword evidence="2" id="KW-1185">Reference proteome</keyword>
<gene>
    <name evidence="1" type="ORF">AQJ67_04360</name>
</gene>
<sequence length="64" mass="6743">MREAQGGHVEFGVQDDWASGLQRYGRLVSDETAGLAAQCPQDRGAVVLGGDVQVAGVASWRRGT</sequence>
<dbReference type="RefSeq" id="WP_062716600.1">
    <property type="nucleotide sequence ID" value="NZ_KQ948924.1"/>
</dbReference>
<proteinExistence type="predicted"/>
<organism evidence="1 2">
    <name type="scientific">Streptomyces caeruleatus</name>
    <dbReference type="NCBI Taxonomy" id="661399"/>
    <lineage>
        <taxon>Bacteria</taxon>
        <taxon>Bacillati</taxon>
        <taxon>Actinomycetota</taxon>
        <taxon>Actinomycetes</taxon>
        <taxon>Kitasatosporales</taxon>
        <taxon>Streptomycetaceae</taxon>
        <taxon>Streptomyces</taxon>
    </lineage>
</organism>
<evidence type="ECO:0000313" key="1">
    <source>
        <dbReference type="EMBL" id="KUO06036.1"/>
    </source>
</evidence>